<evidence type="ECO:0000313" key="2">
    <source>
        <dbReference type="Proteomes" id="UP000799291"/>
    </source>
</evidence>
<dbReference type="OrthoDB" id="5279008at2759"/>
<dbReference type="EMBL" id="MU005629">
    <property type="protein sequence ID" value="KAF2676803.1"/>
    <property type="molecule type" value="Genomic_DNA"/>
</dbReference>
<proteinExistence type="predicted"/>
<sequence length="196" mass="22816">MAWTPPTTPTLSGMPNEIMCMIMLAKIKDASQSVSHEEEYIISSTEFFNLRLMSRQMAAATYLAFVDRYFKTRKHMLSKHSLFVLLRIAGCISLRGYVREVAFGPELINPHPNPRWYIDRKVWKEQELAHLKLVREQNDFDNIDGLAKRIIEAALKRLPNLERVRLDCFPQEGNELNEREWTTSYGSASILRQIGW</sequence>
<feature type="non-terminal residue" evidence="1">
    <location>
        <position position="196"/>
    </location>
</feature>
<evidence type="ECO:0000313" key="1">
    <source>
        <dbReference type="EMBL" id="KAF2676803.1"/>
    </source>
</evidence>
<gene>
    <name evidence="1" type="ORF">K458DRAFT_321114</name>
</gene>
<dbReference type="Proteomes" id="UP000799291">
    <property type="component" value="Unassembled WGS sequence"/>
</dbReference>
<reference evidence="1" key="1">
    <citation type="journal article" date="2020" name="Stud. Mycol.">
        <title>101 Dothideomycetes genomes: a test case for predicting lifestyles and emergence of pathogens.</title>
        <authorList>
            <person name="Haridas S."/>
            <person name="Albert R."/>
            <person name="Binder M."/>
            <person name="Bloem J."/>
            <person name="Labutti K."/>
            <person name="Salamov A."/>
            <person name="Andreopoulos B."/>
            <person name="Baker S."/>
            <person name="Barry K."/>
            <person name="Bills G."/>
            <person name="Bluhm B."/>
            <person name="Cannon C."/>
            <person name="Castanera R."/>
            <person name="Culley D."/>
            <person name="Daum C."/>
            <person name="Ezra D."/>
            <person name="Gonzalez J."/>
            <person name="Henrissat B."/>
            <person name="Kuo A."/>
            <person name="Liang C."/>
            <person name="Lipzen A."/>
            <person name="Lutzoni F."/>
            <person name="Magnuson J."/>
            <person name="Mondo S."/>
            <person name="Nolan M."/>
            <person name="Ohm R."/>
            <person name="Pangilinan J."/>
            <person name="Park H.-J."/>
            <person name="Ramirez L."/>
            <person name="Alfaro M."/>
            <person name="Sun H."/>
            <person name="Tritt A."/>
            <person name="Yoshinaga Y."/>
            <person name="Zwiers L.-H."/>
            <person name="Turgeon B."/>
            <person name="Goodwin S."/>
            <person name="Spatafora J."/>
            <person name="Crous P."/>
            <person name="Grigoriev I."/>
        </authorList>
    </citation>
    <scope>NUCLEOTIDE SEQUENCE</scope>
    <source>
        <strain evidence="1">CBS 122367</strain>
    </source>
</reference>
<protein>
    <submittedName>
        <fullName evidence="1">Uncharacterized protein</fullName>
    </submittedName>
</protein>
<name>A0A6G1IFQ0_9PLEO</name>
<organism evidence="1 2">
    <name type="scientific">Lentithecium fluviatile CBS 122367</name>
    <dbReference type="NCBI Taxonomy" id="1168545"/>
    <lineage>
        <taxon>Eukaryota</taxon>
        <taxon>Fungi</taxon>
        <taxon>Dikarya</taxon>
        <taxon>Ascomycota</taxon>
        <taxon>Pezizomycotina</taxon>
        <taxon>Dothideomycetes</taxon>
        <taxon>Pleosporomycetidae</taxon>
        <taxon>Pleosporales</taxon>
        <taxon>Massarineae</taxon>
        <taxon>Lentitheciaceae</taxon>
        <taxon>Lentithecium</taxon>
    </lineage>
</organism>
<accession>A0A6G1IFQ0</accession>
<dbReference type="AlphaFoldDB" id="A0A6G1IFQ0"/>
<keyword evidence="2" id="KW-1185">Reference proteome</keyword>